<accession>A0ABY9WFX9</accession>
<proteinExistence type="predicted"/>
<sequence>MNAAQKLGPEANGRDRRFLGLRRTVIVCGVLLTTGLAAAHTLGSEEPSGNPLEHYTLEPSARFGFTGHVEERLPAGSYLYLRVRDPAGARHWVATLSSTASAADEVQVRIFARSEDFHSKRLGRDFSPLLFGTVRSAAPATP</sequence>
<organism evidence="2 3">
    <name type="scientific">Archangium minus</name>
    <dbReference type="NCBI Taxonomy" id="83450"/>
    <lineage>
        <taxon>Bacteria</taxon>
        <taxon>Pseudomonadati</taxon>
        <taxon>Myxococcota</taxon>
        <taxon>Myxococcia</taxon>
        <taxon>Myxococcales</taxon>
        <taxon>Cystobacterineae</taxon>
        <taxon>Archangiaceae</taxon>
        <taxon>Archangium</taxon>
    </lineage>
</organism>
<evidence type="ECO:0000256" key="1">
    <source>
        <dbReference type="SAM" id="Phobius"/>
    </source>
</evidence>
<keyword evidence="3" id="KW-1185">Reference proteome</keyword>
<evidence type="ECO:0000313" key="2">
    <source>
        <dbReference type="EMBL" id="WNG42700.1"/>
    </source>
</evidence>
<keyword evidence="1" id="KW-0472">Membrane</keyword>
<feature type="transmembrane region" description="Helical" evidence="1">
    <location>
        <begin position="24"/>
        <end position="43"/>
    </location>
</feature>
<evidence type="ECO:0000313" key="3">
    <source>
        <dbReference type="Proteomes" id="UP001611383"/>
    </source>
</evidence>
<name>A0ABY9WFX9_9BACT</name>
<keyword evidence="1" id="KW-0812">Transmembrane</keyword>
<reference evidence="2 3" key="1">
    <citation type="submission" date="2019-08" db="EMBL/GenBank/DDBJ databases">
        <title>Archangium and Cystobacter genomes.</title>
        <authorList>
            <person name="Chen I.-C.K."/>
            <person name="Wielgoss S."/>
        </authorList>
    </citation>
    <scope>NUCLEOTIDE SEQUENCE [LARGE SCALE GENOMIC DNA]</scope>
    <source>
        <strain evidence="2 3">Cbm 6</strain>
    </source>
</reference>
<gene>
    <name evidence="2" type="ORF">F0U60_00275</name>
</gene>
<protein>
    <submittedName>
        <fullName evidence="2">Uncharacterized protein</fullName>
    </submittedName>
</protein>
<dbReference type="EMBL" id="CP043494">
    <property type="protein sequence ID" value="WNG42700.1"/>
    <property type="molecule type" value="Genomic_DNA"/>
</dbReference>
<dbReference type="Proteomes" id="UP001611383">
    <property type="component" value="Chromosome"/>
</dbReference>
<dbReference type="RefSeq" id="WP_395812681.1">
    <property type="nucleotide sequence ID" value="NZ_CP043494.1"/>
</dbReference>
<keyword evidence="1" id="KW-1133">Transmembrane helix</keyword>